<dbReference type="EMBL" id="NHON01000122">
    <property type="protein sequence ID" value="OWJ59084.1"/>
    <property type="molecule type" value="Genomic_DNA"/>
</dbReference>
<dbReference type="AlphaFoldDB" id="A0A211Z1J3"/>
<dbReference type="OrthoDB" id="9765625at2"/>
<proteinExistence type="predicted"/>
<reference evidence="4" key="1">
    <citation type="submission" date="2017-05" db="EMBL/GenBank/DDBJ databases">
        <authorList>
            <person name="Macchi M."/>
            <person name="Festa S."/>
            <person name="Coppotelli B.M."/>
            <person name="Morelli I.S."/>
        </authorList>
    </citation>
    <scope>NUCLEOTIDE SEQUENCE [LARGE SCALE GENOMIC DNA]</scope>
    <source>
        <strain evidence="4">I</strain>
    </source>
</reference>
<feature type="region of interest" description="Disordered" evidence="2">
    <location>
        <begin position="362"/>
        <end position="402"/>
    </location>
</feature>
<name>A0A211Z1J3_9PROT</name>
<evidence type="ECO:0000256" key="1">
    <source>
        <dbReference type="ARBA" id="ARBA00022596"/>
    </source>
</evidence>
<evidence type="ECO:0000256" key="2">
    <source>
        <dbReference type="SAM" id="MobiDB-lite"/>
    </source>
</evidence>
<dbReference type="Pfam" id="PF01969">
    <property type="entry name" value="Ni_insertion"/>
    <property type="match status" value="1"/>
</dbReference>
<dbReference type="Gene3D" id="3.30.70.1380">
    <property type="entry name" value="Transcriptional regulatory protein pf0864 domain like"/>
    <property type="match status" value="1"/>
</dbReference>
<organism evidence="3 4">
    <name type="scientific">Inquilinus limosus</name>
    <dbReference type="NCBI Taxonomy" id="171674"/>
    <lineage>
        <taxon>Bacteria</taxon>
        <taxon>Pseudomonadati</taxon>
        <taxon>Pseudomonadota</taxon>
        <taxon>Alphaproteobacteria</taxon>
        <taxon>Rhodospirillales</taxon>
        <taxon>Rhodospirillaceae</taxon>
        <taxon>Inquilinus</taxon>
    </lineage>
</organism>
<comment type="caution">
    <text evidence="3">The sequence shown here is derived from an EMBL/GenBank/DDBJ whole genome shotgun (WGS) entry which is preliminary data.</text>
</comment>
<evidence type="ECO:0008006" key="5">
    <source>
        <dbReference type="Google" id="ProtNLM"/>
    </source>
</evidence>
<accession>A0A211Z1J3</accession>
<dbReference type="InterPro" id="IPR002822">
    <property type="entry name" value="Ni_insertion"/>
</dbReference>
<keyword evidence="4" id="KW-1185">Reference proteome</keyword>
<protein>
    <recommendedName>
        <fullName evidence="5">LarC family nickel insertion protein</fullName>
    </recommendedName>
</protein>
<gene>
    <name evidence="3" type="ORF">BWR60_32580</name>
</gene>
<evidence type="ECO:0000313" key="3">
    <source>
        <dbReference type="EMBL" id="OWJ59084.1"/>
    </source>
</evidence>
<dbReference type="Proteomes" id="UP000196655">
    <property type="component" value="Unassembled WGS sequence"/>
</dbReference>
<feature type="compositionally biased region" description="Basic and acidic residues" evidence="2">
    <location>
        <begin position="362"/>
        <end position="384"/>
    </location>
</feature>
<dbReference type="PANTHER" id="PTHR36566:SF1">
    <property type="entry name" value="PYRIDINIUM-3,5-BISTHIOCARBOXYLIC ACID MONONUCLEOTIDE NICKEL INSERTION PROTEIN"/>
    <property type="match status" value="1"/>
</dbReference>
<dbReference type="RefSeq" id="WP_088156905.1">
    <property type="nucleotide sequence ID" value="NZ_NHON01000122.1"/>
</dbReference>
<dbReference type="PANTHER" id="PTHR36566">
    <property type="entry name" value="NICKEL INSERTION PROTEIN-RELATED"/>
    <property type="match status" value="1"/>
</dbReference>
<sequence>MELHLDPVGGLAGDMFIAALLDLFPEHEAGLRDSLARTGGLLAGVTARLAPHNDGVLAGRRFLVERPGGAGAKNGNHHDHVAWRRIREGLEASALDPAVRDHAVAIFRHLAEAEARVHGVAAEAVSFHEVGAWDSIADIVGAAHLIAAAGATRWTVGAVPLGSGRVRTAHGPLPVPAPATALLLQGFAVIDDGVDGERVTPTGAAILRYLCDTARPSLRPRIMGSTGIGFGARILRGMSNCVRVLRFDPVDDAPGLDTDAVLVVECEIDDQSGEELALALDRLRAHPAVLDAVQAPVFGKKGRMMAHLRLLARPEARDEILRLCFAETTTIGLRHSVQARAVLPRRMVEVEAEGRTVRVKAVDRPGGRTAKAEADDVADLDGHKERRARRRAAEDAVERDEE</sequence>
<evidence type="ECO:0000313" key="4">
    <source>
        <dbReference type="Proteomes" id="UP000196655"/>
    </source>
</evidence>
<keyword evidence="1" id="KW-0533">Nickel</keyword>